<keyword evidence="3" id="KW-1185">Reference proteome</keyword>
<evidence type="ECO:0000313" key="3">
    <source>
        <dbReference type="Proteomes" id="UP000008022"/>
    </source>
</evidence>
<accession>A0A0E0N1X1</accession>
<dbReference type="EnsemblPlants" id="ORUFI01G32530.1">
    <property type="protein sequence ID" value="ORUFI01G32530.1"/>
    <property type="gene ID" value="ORUFI01G32530"/>
</dbReference>
<dbReference type="Gramene" id="ORUFI01G32530.1">
    <property type="protein sequence ID" value="ORUFI01G32530.1"/>
    <property type="gene ID" value="ORUFI01G32530"/>
</dbReference>
<reference evidence="2" key="2">
    <citation type="submission" date="2015-06" db="UniProtKB">
        <authorList>
            <consortium name="EnsemblPlants"/>
        </authorList>
    </citation>
    <scope>IDENTIFICATION</scope>
</reference>
<feature type="compositionally biased region" description="Low complexity" evidence="1">
    <location>
        <begin position="259"/>
        <end position="271"/>
    </location>
</feature>
<protein>
    <submittedName>
        <fullName evidence="2">Uncharacterized protein</fullName>
    </submittedName>
</protein>
<organism evidence="2 3">
    <name type="scientific">Oryza rufipogon</name>
    <name type="common">Brownbeard rice</name>
    <name type="synonym">Asian wild rice</name>
    <dbReference type="NCBI Taxonomy" id="4529"/>
    <lineage>
        <taxon>Eukaryota</taxon>
        <taxon>Viridiplantae</taxon>
        <taxon>Streptophyta</taxon>
        <taxon>Embryophyta</taxon>
        <taxon>Tracheophyta</taxon>
        <taxon>Spermatophyta</taxon>
        <taxon>Magnoliopsida</taxon>
        <taxon>Liliopsida</taxon>
        <taxon>Poales</taxon>
        <taxon>Poaceae</taxon>
        <taxon>BOP clade</taxon>
        <taxon>Oryzoideae</taxon>
        <taxon>Oryzeae</taxon>
        <taxon>Oryzinae</taxon>
        <taxon>Oryza</taxon>
    </lineage>
</organism>
<dbReference type="AlphaFoldDB" id="A0A0E0N1X1"/>
<sequence length="283" mass="30021">MDKLEALALGSSHSPIVGCCCCGQHLLAAAASPDNVAAAQDAALLPPPSFAATAAAAQAEVACSSDRQNTHCLPAAARRHQNPLALSWPWMRGFEIYGPRTPALHLALVRPPPRVSWEAHRRNRRGARPSCPTAATGFAWRRPAAGPNDAVVQVGGCAARARRVEETALLLPRHTSRFRQPRLHDGFRRPSPHPEPVQVGCPLRRRREVTPPPGFVQGCAAARRHHRAVKAAPAPGARPPPCTPGHGGRAGRPSASPVAAARLPAGFAGAADKGEVKRRRTRT</sequence>
<proteinExistence type="predicted"/>
<evidence type="ECO:0000313" key="2">
    <source>
        <dbReference type="EnsemblPlants" id="ORUFI01G32530.1"/>
    </source>
</evidence>
<dbReference type="HOGENOM" id="CLU_984789_0_0_1"/>
<evidence type="ECO:0000256" key="1">
    <source>
        <dbReference type="SAM" id="MobiDB-lite"/>
    </source>
</evidence>
<dbReference type="Proteomes" id="UP000008022">
    <property type="component" value="Unassembled WGS sequence"/>
</dbReference>
<feature type="region of interest" description="Disordered" evidence="1">
    <location>
        <begin position="229"/>
        <end position="283"/>
    </location>
</feature>
<name>A0A0E0N1X1_ORYRU</name>
<reference evidence="3" key="1">
    <citation type="submission" date="2013-06" db="EMBL/GenBank/DDBJ databases">
        <authorList>
            <person name="Zhao Q."/>
        </authorList>
    </citation>
    <scope>NUCLEOTIDE SEQUENCE</scope>
    <source>
        <strain evidence="3">cv. W1943</strain>
    </source>
</reference>